<dbReference type="InterPro" id="IPR005829">
    <property type="entry name" value="Sugar_transporter_CS"/>
</dbReference>
<feature type="transmembrane region" description="Helical" evidence="5">
    <location>
        <begin position="440"/>
        <end position="462"/>
    </location>
</feature>
<dbReference type="InterPro" id="IPR020846">
    <property type="entry name" value="MFS_dom"/>
</dbReference>
<evidence type="ECO:0000256" key="5">
    <source>
        <dbReference type="SAM" id="Phobius"/>
    </source>
</evidence>
<proteinExistence type="predicted"/>
<name>A0A3Q3G1G4_9LABR</name>
<feature type="transmembrane region" description="Helical" evidence="5">
    <location>
        <begin position="414"/>
        <end position="434"/>
    </location>
</feature>
<dbReference type="Pfam" id="PF00083">
    <property type="entry name" value="Sugar_tr"/>
    <property type="match status" value="1"/>
</dbReference>
<dbReference type="Ensembl" id="ENSLBET00000028174.1">
    <property type="protein sequence ID" value="ENSLBEP00000026876.1"/>
    <property type="gene ID" value="ENSLBEG00000020424.1"/>
</dbReference>
<feature type="transmembrane region" description="Helical" evidence="5">
    <location>
        <begin position="499"/>
        <end position="522"/>
    </location>
</feature>
<feature type="transmembrane region" description="Helical" evidence="5">
    <location>
        <begin position="356"/>
        <end position="374"/>
    </location>
</feature>
<dbReference type="SUPFAM" id="SSF103473">
    <property type="entry name" value="MFS general substrate transporter"/>
    <property type="match status" value="1"/>
</dbReference>
<feature type="transmembrane region" description="Helical" evidence="5">
    <location>
        <begin position="21"/>
        <end position="44"/>
    </location>
</feature>
<feature type="transmembrane region" description="Helical" evidence="5">
    <location>
        <begin position="160"/>
        <end position="177"/>
    </location>
</feature>
<feature type="transmembrane region" description="Helical" evidence="5">
    <location>
        <begin position="209"/>
        <end position="230"/>
    </location>
</feature>
<evidence type="ECO:0000256" key="3">
    <source>
        <dbReference type="ARBA" id="ARBA00022989"/>
    </source>
</evidence>
<evidence type="ECO:0000313" key="8">
    <source>
        <dbReference type="Proteomes" id="UP000261660"/>
    </source>
</evidence>
<dbReference type="InParanoid" id="A0A3Q3G1G4"/>
<feature type="transmembrane region" description="Helical" evidence="5">
    <location>
        <begin position="242"/>
        <end position="266"/>
    </location>
</feature>
<dbReference type="PROSITE" id="PS00216">
    <property type="entry name" value="SUGAR_TRANSPORT_1"/>
    <property type="match status" value="1"/>
</dbReference>
<feature type="transmembrane region" description="Helical" evidence="5">
    <location>
        <begin position="184"/>
        <end position="203"/>
    </location>
</feature>
<dbReference type="InterPro" id="IPR036259">
    <property type="entry name" value="MFS_trans_sf"/>
</dbReference>
<dbReference type="GO" id="GO:0016020">
    <property type="term" value="C:membrane"/>
    <property type="evidence" value="ECO:0007669"/>
    <property type="project" value="UniProtKB-SubCell"/>
</dbReference>
<dbReference type="STRING" id="56723.ENSLBEP00000026876"/>
<dbReference type="PROSITE" id="PS50850">
    <property type="entry name" value="MFS"/>
    <property type="match status" value="1"/>
</dbReference>
<dbReference type="GeneTree" id="ENSGT00940000163251"/>
<organism evidence="7 8">
    <name type="scientific">Labrus bergylta</name>
    <name type="common">ballan wrasse</name>
    <dbReference type="NCBI Taxonomy" id="56723"/>
    <lineage>
        <taxon>Eukaryota</taxon>
        <taxon>Metazoa</taxon>
        <taxon>Chordata</taxon>
        <taxon>Craniata</taxon>
        <taxon>Vertebrata</taxon>
        <taxon>Euteleostomi</taxon>
        <taxon>Actinopterygii</taxon>
        <taxon>Neopterygii</taxon>
        <taxon>Teleostei</taxon>
        <taxon>Neoteleostei</taxon>
        <taxon>Acanthomorphata</taxon>
        <taxon>Eupercaria</taxon>
        <taxon>Labriformes</taxon>
        <taxon>Labridae</taxon>
        <taxon>Labrus</taxon>
    </lineage>
</organism>
<feature type="domain" description="Major facilitator superfamily (MFS) profile" evidence="6">
    <location>
        <begin position="108"/>
        <end position="527"/>
    </location>
</feature>
<evidence type="ECO:0000313" key="7">
    <source>
        <dbReference type="Ensembl" id="ENSLBEP00000026876.1"/>
    </source>
</evidence>
<keyword evidence="4 5" id="KW-0472">Membrane</keyword>
<dbReference type="Proteomes" id="UP000261660">
    <property type="component" value="Unplaced"/>
</dbReference>
<evidence type="ECO:0000259" key="6">
    <source>
        <dbReference type="PROSITE" id="PS50850"/>
    </source>
</evidence>
<evidence type="ECO:0000256" key="4">
    <source>
        <dbReference type="ARBA" id="ARBA00023136"/>
    </source>
</evidence>
<dbReference type="Gene3D" id="1.20.1250.20">
    <property type="entry name" value="MFS general substrate transporter like domains"/>
    <property type="match status" value="1"/>
</dbReference>
<protein>
    <submittedName>
        <fullName evidence="7">Solute carrier family 22 member 5-like</fullName>
    </submittedName>
</protein>
<accession>A0A3Q3G1G4</accession>
<evidence type="ECO:0000256" key="2">
    <source>
        <dbReference type="ARBA" id="ARBA00022692"/>
    </source>
</evidence>
<comment type="subcellular location">
    <subcellularLocation>
        <location evidence="1">Membrane</location>
        <topology evidence="1">Multi-pass membrane protein</topology>
    </subcellularLocation>
</comment>
<evidence type="ECO:0000256" key="1">
    <source>
        <dbReference type="ARBA" id="ARBA00004141"/>
    </source>
</evidence>
<dbReference type="InterPro" id="IPR005828">
    <property type="entry name" value="MFS_sugar_transport-like"/>
</dbReference>
<dbReference type="AlphaFoldDB" id="A0A3Q3G1G4"/>
<keyword evidence="2 5" id="KW-0812">Transmembrane</keyword>
<dbReference type="GO" id="GO:0022857">
    <property type="term" value="F:transmembrane transporter activity"/>
    <property type="evidence" value="ECO:0007669"/>
    <property type="project" value="InterPro"/>
</dbReference>
<feature type="transmembrane region" description="Helical" evidence="5">
    <location>
        <begin position="272"/>
        <end position="290"/>
    </location>
</feature>
<reference evidence="7" key="2">
    <citation type="submission" date="2025-09" db="UniProtKB">
        <authorList>
            <consortium name="Ensembl"/>
        </authorList>
    </citation>
    <scope>IDENTIFICATION</scope>
</reference>
<keyword evidence="8" id="KW-1185">Reference proteome</keyword>
<keyword evidence="3 5" id="KW-1133">Transmembrane helix</keyword>
<reference evidence="7" key="1">
    <citation type="submission" date="2025-08" db="UniProtKB">
        <authorList>
            <consortium name="Ensembl"/>
        </authorList>
    </citation>
    <scope>IDENTIFICATION</scope>
</reference>
<dbReference type="PANTHER" id="PTHR24064">
    <property type="entry name" value="SOLUTE CARRIER FAMILY 22 MEMBER"/>
    <property type="match status" value="1"/>
</dbReference>
<sequence>MQNYEESVSFLGTWGRFQRRVFLLFCLTSIPSGYNILCVMFLLASPPHHCHIPVHSNLSQDWIQAIIPVQMEAGQPERSSCSRYELDVVQNLSAWGFTPSLGPAHNLSVLGSGPGVLLSGLKQESCKDGWTYSTEYYESTVVTEFNLVCGDQWKQPLTSLAYFLGGLCGCLVSGQISDRVGRKPVLFSAIAMLSVFSSAVAFAPSWPVFTLLFFMMGVGQIASYIALFVLGSEILVGSTRVLFSGLGLPAVYVLGMMLLPGTAYLVTNWRHLSLIMTVPGLACMPLWWLIPESPRWLMSCGRFQEAELLLKSAALENRVEAPQVIFLSAKVEKEESQETESLSFLDLLRTSNIRNVTFKLWLIWFSLSVSYFGLSFNLSSLYGNPFLNYFLLSAVELPAYLVSCVAACSLPRRLSCISFTLLGALALLLIQITLHSYANLTLTLVLIGKFGILAGTGVLYMFTGELFPTVIRNTAMSSCAMFSRVGSSVSPYLLQLAVFYQFLPWIIVGSLSLLSVLLCFFLPETFRQPLTDTIEQMPTTQQSVCSWPWASTAPSKDDGKSTKDQTTAPEIICTTRL</sequence>